<keyword evidence="2" id="KW-1185">Reference proteome</keyword>
<evidence type="ECO:0000313" key="2">
    <source>
        <dbReference type="Proteomes" id="UP000265520"/>
    </source>
</evidence>
<reference evidence="1 2" key="1">
    <citation type="journal article" date="2018" name="Front. Plant Sci.">
        <title>Red Clover (Trifolium pratense) and Zigzag Clover (T. medium) - A Picture of Genomic Similarities and Differences.</title>
        <authorList>
            <person name="Dluhosova J."/>
            <person name="Istvanek J."/>
            <person name="Nedelnik J."/>
            <person name="Repkova J."/>
        </authorList>
    </citation>
    <scope>NUCLEOTIDE SEQUENCE [LARGE SCALE GENOMIC DNA]</scope>
    <source>
        <strain evidence="2">cv. 10/8</strain>
        <tissue evidence="1">Leaf</tissue>
    </source>
</reference>
<accession>A0A392T5G4</accession>
<comment type="caution">
    <text evidence="1">The sequence shown here is derived from an EMBL/GenBank/DDBJ whole genome shotgun (WGS) entry which is preliminary data.</text>
</comment>
<protein>
    <submittedName>
        <fullName evidence="1">Uncharacterized protein</fullName>
    </submittedName>
</protein>
<feature type="non-terminal residue" evidence="1">
    <location>
        <position position="1"/>
    </location>
</feature>
<dbReference type="AlphaFoldDB" id="A0A392T5G4"/>
<dbReference type="EMBL" id="LXQA010501190">
    <property type="protein sequence ID" value="MCI55764.1"/>
    <property type="molecule type" value="Genomic_DNA"/>
</dbReference>
<organism evidence="1 2">
    <name type="scientific">Trifolium medium</name>
    <dbReference type="NCBI Taxonomy" id="97028"/>
    <lineage>
        <taxon>Eukaryota</taxon>
        <taxon>Viridiplantae</taxon>
        <taxon>Streptophyta</taxon>
        <taxon>Embryophyta</taxon>
        <taxon>Tracheophyta</taxon>
        <taxon>Spermatophyta</taxon>
        <taxon>Magnoliopsida</taxon>
        <taxon>eudicotyledons</taxon>
        <taxon>Gunneridae</taxon>
        <taxon>Pentapetalae</taxon>
        <taxon>rosids</taxon>
        <taxon>fabids</taxon>
        <taxon>Fabales</taxon>
        <taxon>Fabaceae</taxon>
        <taxon>Papilionoideae</taxon>
        <taxon>50 kb inversion clade</taxon>
        <taxon>NPAAA clade</taxon>
        <taxon>Hologalegina</taxon>
        <taxon>IRL clade</taxon>
        <taxon>Trifolieae</taxon>
        <taxon>Trifolium</taxon>
    </lineage>
</organism>
<sequence length="89" mass="9298">IIQASSESASSTVVGSIMDISPNNESSSLKLDLVLLGLSLLPMISSSGCEDLYLNVFLGSKFSSGSVSISGLMMLQCLISQCLQVLKLP</sequence>
<dbReference type="Proteomes" id="UP000265520">
    <property type="component" value="Unassembled WGS sequence"/>
</dbReference>
<name>A0A392T5G4_9FABA</name>
<proteinExistence type="predicted"/>
<evidence type="ECO:0000313" key="1">
    <source>
        <dbReference type="EMBL" id="MCI55764.1"/>
    </source>
</evidence>